<dbReference type="InterPro" id="IPR002501">
    <property type="entry name" value="PsdUridine_synth_N"/>
</dbReference>
<evidence type="ECO:0000256" key="1">
    <source>
        <dbReference type="ARBA" id="ARBA00000385"/>
    </source>
</evidence>
<evidence type="ECO:0000313" key="9">
    <source>
        <dbReference type="EMBL" id="MBD1390700.1"/>
    </source>
</evidence>
<dbReference type="Pfam" id="PF16198">
    <property type="entry name" value="TruB_C_2"/>
    <property type="match status" value="1"/>
</dbReference>
<name>A0A8J6R3S5_9GAMM</name>
<dbReference type="RefSeq" id="WP_191145766.1">
    <property type="nucleotide sequence ID" value="NZ_JACXAF010000021.1"/>
</dbReference>
<dbReference type="SUPFAM" id="SSF55120">
    <property type="entry name" value="Pseudouridine synthase"/>
    <property type="match status" value="1"/>
</dbReference>
<feature type="domain" description="Pseudouridine synthase II N-terminal" evidence="6">
    <location>
        <begin position="32"/>
        <end position="179"/>
    </location>
</feature>
<dbReference type="Gene3D" id="3.30.2350.10">
    <property type="entry name" value="Pseudouridine synthase"/>
    <property type="match status" value="1"/>
</dbReference>
<evidence type="ECO:0000256" key="3">
    <source>
        <dbReference type="ARBA" id="ARBA00022694"/>
    </source>
</evidence>
<evidence type="ECO:0000313" key="10">
    <source>
        <dbReference type="Proteomes" id="UP000638014"/>
    </source>
</evidence>
<dbReference type="Gene3D" id="2.30.130.10">
    <property type="entry name" value="PUA domain"/>
    <property type="match status" value="1"/>
</dbReference>
<dbReference type="InterPro" id="IPR020103">
    <property type="entry name" value="PsdUridine_synth_cat_dom_sf"/>
</dbReference>
<evidence type="ECO:0000256" key="2">
    <source>
        <dbReference type="ARBA" id="ARBA00005642"/>
    </source>
</evidence>
<feature type="domain" description="tRNA pseudouridine synthase II TruB subfamily 1 C-terminal" evidence="7">
    <location>
        <begin position="251"/>
        <end position="307"/>
    </location>
</feature>
<keyword evidence="3 5" id="KW-0819">tRNA processing</keyword>
<dbReference type="EMBL" id="JACXAF010000021">
    <property type="protein sequence ID" value="MBD1390700.1"/>
    <property type="molecule type" value="Genomic_DNA"/>
</dbReference>
<feature type="domain" description="tRNA pseudouridylate synthase B C-terminal" evidence="8">
    <location>
        <begin position="180"/>
        <end position="247"/>
    </location>
</feature>
<comment type="caution">
    <text evidence="9">The sequence shown here is derived from an EMBL/GenBank/DDBJ whole genome shotgun (WGS) entry which is preliminary data.</text>
</comment>
<evidence type="ECO:0000256" key="4">
    <source>
        <dbReference type="ARBA" id="ARBA00023235"/>
    </source>
</evidence>
<sequence>MAKRRKGRPIDGVILVDKPTGMSSNGVMIKVRGMFAAQKAGHTGALDPLATGMLPICLGEATKFSQFLLDADKKYRVVARLGQRTTTSDADGELVSEKPVSVTEADVEKALVQFRGDIKQVPTMFSALKHEGKPLYHYARQGIHIDRPARPIHVFSFEIVALNDVWLTMDVHCSKGTYVRTLVDDLGEVLGCGAHVAELRRTHVAHYPTEQMMTLEQLQALRDKADDAELPAGEFLDQQLLPMDSPVVALPEIELDPQSCDFVRQGRTVQVGFTAPQGQVRIKSQSGEFLGVGDVSDEGQLAPKRLVVPVSARQQ</sequence>
<dbReference type="EC" id="5.4.99.25" evidence="5"/>
<dbReference type="PANTHER" id="PTHR13767:SF2">
    <property type="entry name" value="PSEUDOURIDYLATE SYNTHASE TRUB1"/>
    <property type="match status" value="1"/>
</dbReference>
<comment type="catalytic activity">
    <reaction evidence="1 5">
        <text>uridine(55) in tRNA = pseudouridine(55) in tRNA</text>
        <dbReference type="Rhea" id="RHEA:42532"/>
        <dbReference type="Rhea" id="RHEA-COMP:10101"/>
        <dbReference type="Rhea" id="RHEA-COMP:10102"/>
        <dbReference type="ChEBI" id="CHEBI:65314"/>
        <dbReference type="ChEBI" id="CHEBI:65315"/>
        <dbReference type="EC" id="5.4.99.25"/>
    </reaction>
</comment>
<feature type="active site" description="Nucleophile" evidence="5">
    <location>
        <position position="47"/>
    </location>
</feature>
<dbReference type="CDD" id="cd21152">
    <property type="entry name" value="PUA_TruB_bacterial"/>
    <property type="match status" value="1"/>
</dbReference>
<dbReference type="AlphaFoldDB" id="A0A8J6R3S5"/>
<organism evidence="9 10">
    <name type="scientific">Neiella litorisoli</name>
    <dbReference type="NCBI Taxonomy" id="2771431"/>
    <lineage>
        <taxon>Bacteria</taxon>
        <taxon>Pseudomonadati</taxon>
        <taxon>Pseudomonadota</taxon>
        <taxon>Gammaproteobacteria</taxon>
        <taxon>Alteromonadales</taxon>
        <taxon>Echinimonadaceae</taxon>
        <taxon>Neiella</taxon>
    </lineage>
</organism>
<evidence type="ECO:0000259" key="6">
    <source>
        <dbReference type="Pfam" id="PF01509"/>
    </source>
</evidence>
<dbReference type="InterPro" id="IPR032819">
    <property type="entry name" value="TruB_C"/>
</dbReference>
<dbReference type="CDD" id="cd02573">
    <property type="entry name" value="PseudoU_synth_EcTruB"/>
    <property type="match status" value="1"/>
</dbReference>
<dbReference type="GO" id="GO:0003723">
    <property type="term" value="F:RNA binding"/>
    <property type="evidence" value="ECO:0007669"/>
    <property type="project" value="InterPro"/>
</dbReference>
<evidence type="ECO:0000256" key="5">
    <source>
        <dbReference type="HAMAP-Rule" id="MF_01080"/>
    </source>
</evidence>
<proteinExistence type="inferred from homology"/>
<dbReference type="FunFam" id="3.30.2350.10:FF:000003">
    <property type="entry name" value="tRNA pseudouridine synthase B"/>
    <property type="match status" value="1"/>
</dbReference>
<evidence type="ECO:0000259" key="8">
    <source>
        <dbReference type="Pfam" id="PF16198"/>
    </source>
</evidence>
<dbReference type="GO" id="GO:0160148">
    <property type="term" value="F:tRNA pseudouridine(55) synthase activity"/>
    <property type="evidence" value="ECO:0007669"/>
    <property type="project" value="UniProtKB-EC"/>
</dbReference>
<protein>
    <recommendedName>
        <fullName evidence="5">tRNA pseudouridine synthase B</fullName>
        <ecNumber evidence="5">5.4.99.25</ecNumber>
    </recommendedName>
    <alternativeName>
        <fullName evidence="5">tRNA pseudouridine(55) synthase</fullName>
        <shortName evidence="5">Psi55 synthase</shortName>
    </alternativeName>
    <alternativeName>
        <fullName evidence="5">tRNA pseudouridylate synthase</fullName>
    </alternativeName>
    <alternativeName>
        <fullName evidence="5">tRNA-uridine isomerase</fullName>
    </alternativeName>
</protein>
<dbReference type="InterPro" id="IPR015947">
    <property type="entry name" value="PUA-like_sf"/>
</dbReference>
<comment type="function">
    <text evidence="5">Responsible for synthesis of pseudouridine from uracil-55 in the psi GC loop of transfer RNAs.</text>
</comment>
<keyword evidence="10" id="KW-1185">Reference proteome</keyword>
<dbReference type="Pfam" id="PF09157">
    <property type="entry name" value="TruB-C_2"/>
    <property type="match status" value="1"/>
</dbReference>
<dbReference type="InterPro" id="IPR036974">
    <property type="entry name" value="PUA_sf"/>
</dbReference>
<dbReference type="Pfam" id="PF01509">
    <property type="entry name" value="TruB_N"/>
    <property type="match status" value="1"/>
</dbReference>
<dbReference type="Proteomes" id="UP000638014">
    <property type="component" value="Unassembled WGS sequence"/>
</dbReference>
<dbReference type="GO" id="GO:0031119">
    <property type="term" value="P:tRNA pseudouridine synthesis"/>
    <property type="evidence" value="ECO:0007669"/>
    <property type="project" value="UniProtKB-UniRule"/>
</dbReference>
<dbReference type="NCBIfam" id="TIGR00431">
    <property type="entry name" value="TruB"/>
    <property type="match status" value="1"/>
</dbReference>
<dbReference type="PANTHER" id="PTHR13767">
    <property type="entry name" value="TRNA-PSEUDOURIDINE SYNTHASE"/>
    <property type="match status" value="1"/>
</dbReference>
<dbReference type="SUPFAM" id="SSF88697">
    <property type="entry name" value="PUA domain-like"/>
    <property type="match status" value="1"/>
</dbReference>
<dbReference type="InterPro" id="IPR015240">
    <property type="entry name" value="tRNA_sdUridine_synth_fam1_C"/>
</dbReference>
<dbReference type="HAMAP" id="MF_01080">
    <property type="entry name" value="TruB_bact"/>
    <property type="match status" value="1"/>
</dbReference>
<gene>
    <name evidence="5 9" type="primary">truB</name>
    <name evidence="9" type="ORF">IC617_14810</name>
</gene>
<keyword evidence="4 5" id="KW-0413">Isomerase</keyword>
<evidence type="ECO:0000259" key="7">
    <source>
        <dbReference type="Pfam" id="PF09157"/>
    </source>
</evidence>
<dbReference type="InterPro" id="IPR014780">
    <property type="entry name" value="tRNA_psdUridine_synth_TruB"/>
</dbReference>
<reference evidence="9" key="1">
    <citation type="submission" date="2020-09" db="EMBL/GenBank/DDBJ databases">
        <title>A novel bacterium of genus Neiella, isolated from South China Sea.</title>
        <authorList>
            <person name="Huang H."/>
            <person name="Mo K."/>
            <person name="Hu Y."/>
        </authorList>
    </citation>
    <scope>NUCLEOTIDE SEQUENCE</scope>
    <source>
        <strain evidence="9">HB171785</strain>
    </source>
</reference>
<dbReference type="GO" id="GO:1990481">
    <property type="term" value="P:mRNA pseudouridine synthesis"/>
    <property type="evidence" value="ECO:0007669"/>
    <property type="project" value="TreeGrafter"/>
</dbReference>
<comment type="similarity">
    <text evidence="2 5">Belongs to the pseudouridine synthase TruB family. Type 1 subfamily.</text>
</comment>
<accession>A0A8J6R3S5</accession>